<accession>A0AAN7LAW9</accession>
<keyword evidence="2" id="KW-1185">Reference proteome</keyword>
<evidence type="ECO:0000313" key="2">
    <source>
        <dbReference type="Proteomes" id="UP001345219"/>
    </source>
</evidence>
<dbReference type="Proteomes" id="UP001345219">
    <property type="component" value="Chromosome 13"/>
</dbReference>
<sequence>MYMVSATRHASGQTPGQKSRSWLFNLRGFKATRDLSYHASMMVGNFRHCQNFSIIFGGAESLLMLPWPFFYEPLNNICISVSLQQKECFACDKIDIAHLYNVFPGVLFWIKCLQ</sequence>
<gene>
    <name evidence="1" type="ORF">SAY87_017330</name>
</gene>
<dbReference type="EMBL" id="JAXIOK010000001">
    <property type="protein sequence ID" value="KAK4781224.1"/>
    <property type="molecule type" value="Genomic_DNA"/>
</dbReference>
<reference evidence="1 2" key="1">
    <citation type="journal article" date="2023" name="Hortic Res">
        <title>Pangenome of water caltrop reveals structural variations and asymmetric subgenome divergence after allopolyploidization.</title>
        <authorList>
            <person name="Zhang X."/>
            <person name="Chen Y."/>
            <person name="Wang L."/>
            <person name="Yuan Y."/>
            <person name="Fang M."/>
            <person name="Shi L."/>
            <person name="Lu R."/>
            <person name="Comes H.P."/>
            <person name="Ma Y."/>
            <person name="Chen Y."/>
            <person name="Huang G."/>
            <person name="Zhou Y."/>
            <person name="Zheng Z."/>
            <person name="Qiu Y."/>
        </authorList>
    </citation>
    <scope>NUCLEOTIDE SEQUENCE [LARGE SCALE GENOMIC DNA]</scope>
    <source>
        <tissue evidence="1">Roots</tissue>
    </source>
</reference>
<proteinExistence type="predicted"/>
<evidence type="ECO:0000313" key="1">
    <source>
        <dbReference type="EMBL" id="KAK4781224.1"/>
    </source>
</evidence>
<comment type="caution">
    <text evidence="1">The sequence shown here is derived from an EMBL/GenBank/DDBJ whole genome shotgun (WGS) entry which is preliminary data.</text>
</comment>
<name>A0AAN7LAW9_9MYRT</name>
<dbReference type="AlphaFoldDB" id="A0AAN7LAW9"/>
<organism evidence="1 2">
    <name type="scientific">Trapa incisa</name>
    <dbReference type="NCBI Taxonomy" id="236973"/>
    <lineage>
        <taxon>Eukaryota</taxon>
        <taxon>Viridiplantae</taxon>
        <taxon>Streptophyta</taxon>
        <taxon>Embryophyta</taxon>
        <taxon>Tracheophyta</taxon>
        <taxon>Spermatophyta</taxon>
        <taxon>Magnoliopsida</taxon>
        <taxon>eudicotyledons</taxon>
        <taxon>Gunneridae</taxon>
        <taxon>Pentapetalae</taxon>
        <taxon>rosids</taxon>
        <taxon>malvids</taxon>
        <taxon>Myrtales</taxon>
        <taxon>Lythraceae</taxon>
        <taxon>Trapa</taxon>
    </lineage>
</organism>
<protein>
    <submittedName>
        <fullName evidence="1">Uncharacterized protein</fullName>
    </submittedName>
</protein>